<dbReference type="CDD" id="cd00093">
    <property type="entry name" value="HTH_XRE"/>
    <property type="match status" value="1"/>
</dbReference>
<dbReference type="PROSITE" id="PS50943">
    <property type="entry name" value="HTH_CROC1"/>
    <property type="match status" value="1"/>
</dbReference>
<dbReference type="Pfam" id="PF01381">
    <property type="entry name" value="HTH_3"/>
    <property type="match status" value="1"/>
</dbReference>
<organism evidence="3 4">
    <name type="scientific">Geomicrobium sediminis</name>
    <dbReference type="NCBI Taxonomy" id="1347788"/>
    <lineage>
        <taxon>Bacteria</taxon>
        <taxon>Bacillati</taxon>
        <taxon>Bacillota</taxon>
        <taxon>Bacilli</taxon>
        <taxon>Bacillales</taxon>
        <taxon>Geomicrobium</taxon>
    </lineage>
</organism>
<dbReference type="SUPFAM" id="SSF51182">
    <property type="entry name" value="RmlC-like cupins"/>
    <property type="match status" value="1"/>
</dbReference>
<dbReference type="InterPro" id="IPR010982">
    <property type="entry name" value="Lambda_DNA-bd_dom_sf"/>
</dbReference>
<dbReference type="CDD" id="cd02209">
    <property type="entry name" value="cupin_XRE_C"/>
    <property type="match status" value="1"/>
</dbReference>
<reference evidence="3 4" key="1">
    <citation type="submission" date="2021-01" db="EMBL/GenBank/DDBJ databases">
        <title>Genomic Encyclopedia of Type Strains, Phase IV (KMG-IV): sequencing the most valuable type-strain genomes for metagenomic binning, comparative biology and taxonomic classification.</title>
        <authorList>
            <person name="Goeker M."/>
        </authorList>
    </citation>
    <scope>NUCLEOTIDE SEQUENCE [LARGE SCALE GENOMIC DNA]</scope>
    <source>
        <strain evidence="3 4">DSM 25540</strain>
    </source>
</reference>
<dbReference type="SMART" id="SM00530">
    <property type="entry name" value="HTH_XRE"/>
    <property type="match status" value="1"/>
</dbReference>
<dbReference type="InterPro" id="IPR014710">
    <property type="entry name" value="RmlC-like_jellyroll"/>
</dbReference>
<dbReference type="Gene3D" id="1.10.260.40">
    <property type="entry name" value="lambda repressor-like DNA-binding domains"/>
    <property type="match status" value="1"/>
</dbReference>
<dbReference type="EMBL" id="JAFBEC010000002">
    <property type="protein sequence ID" value="MBM7631604.1"/>
    <property type="molecule type" value="Genomic_DNA"/>
</dbReference>
<dbReference type="PANTHER" id="PTHR46797">
    <property type="entry name" value="HTH-TYPE TRANSCRIPTIONAL REGULATOR"/>
    <property type="match status" value="1"/>
</dbReference>
<evidence type="ECO:0000313" key="3">
    <source>
        <dbReference type="EMBL" id="MBM7631604.1"/>
    </source>
</evidence>
<gene>
    <name evidence="3" type="ORF">JOD17_000696</name>
</gene>
<comment type="caution">
    <text evidence="3">The sequence shown here is derived from an EMBL/GenBank/DDBJ whole genome shotgun (WGS) entry which is preliminary data.</text>
</comment>
<accession>A0ABS2P8H1</accession>
<dbReference type="InterPro" id="IPR001387">
    <property type="entry name" value="Cro/C1-type_HTH"/>
</dbReference>
<evidence type="ECO:0000256" key="1">
    <source>
        <dbReference type="ARBA" id="ARBA00023125"/>
    </source>
</evidence>
<keyword evidence="1" id="KW-0238">DNA-binding</keyword>
<dbReference type="InterPro" id="IPR050807">
    <property type="entry name" value="TransReg_Diox_bact_type"/>
</dbReference>
<dbReference type="RefSeq" id="WP_204695715.1">
    <property type="nucleotide sequence ID" value="NZ_JAFBEC010000002.1"/>
</dbReference>
<evidence type="ECO:0000313" key="4">
    <source>
        <dbReference type="Proteomes" id="UP000741863"/>
    </source>
</evidence>
<feature type="domain" description="HTH cro/C1-type" evidence="2">
    <location>
        <begin position="17"/>
        <end position="71"/>
    </location>
</feature>
<dbReference type="SUPFAM" id="SSF47413">
    <property type="entry name" value="lambda repressor-like DNA-binding domains"/>
    <property type="match status" value="1"/>
</dbReference>
<keyword evidence="4" id="KW-1185">Reference proteome</keyword>
<protein>
    <submittedName>
        <fullName evidence="3">Transcriptional regulator with XRE-family HTH domain</fullName>
    </submittedName>
</protein>
<sequence>MDDQRAEHLSRKLGESIRKVRTSRKVSMEMMAKEIGISKLTLLKIEKGEGNPTLAVVWKIANALQLPIASLLQEQEEGEVVKRGGSFTLSSVQEDFTAELLFQTKNTEVYQGYIKANSMYQSEPHREGVVECVTVLDGRITIKVEDRTYQLETYDSIRFDGDRIHSYCNEEIEGAKLHFVITHS</sequence>
<dbReference type="Pfam" id="PF07883">
    <property type="entry name" value="Cupin_2"/>
    <property type="match status" value="1"/>
</dbReference>
<evidence type="ECO:0000259" key="2">
    <source>
        <dbReference type="PROSITE" id="PS50943"/>
    </source>
</evidence>
<name>A0ABS2P8H1_9BACL</name>
<proteinExistence type="predicted"/>
<dbReference type="InterPro" id="IPR013096">
    <property type="entry name" value="Cupin_2"/>
</dbReference>
<dbReference type="Gene3D" id="2.60.120.10">
    <property type="entry name" value="Jelly Rolls"/>
    <property type="match status" value="1"/>
</dbReference>
<dbReference type="PANTHER" id="PTHR46797:SF24">
    <property type="entry name" value="DNA-BINDING PHAGE PROTEIN"/>
    <property type="match status" value="1"/>
</dbReference>
<dbReference type="InterPro" id="IPR011051">
    <property type="entry name" value="RmlC_Cupin_sf"/>
</dbReference>
<dbReference type="Proteomes" id="UP000741863">
    <property type="component" value="Unassembled WGS sequence"/>
</dbReference>